<organism evidence="2 3">
    <name type="scientific">Hydrogenophaga palleronii</name>
    <dbReference type="NCBI Taxonomy" id="65655"/>
    <lineage>
        <taxon>Bacteria</taxon>
        <taxon>Pseudomonadati</taxon>
        <taxon>Pseudomonadota</taxon>
        <taxon>Betaproteobacteria</taxon>
        <taxon>Burkholderiales</taxon>
        <taxon>Comamonadaceae</taxon>
        <taxon>Hydrogenophaga</taxon>
    </lineage>
</organism>
<evidence type="ECO:0000313" key="2">
    <source>
        <dbReference type="EMBL" id="MDR7151538.1"/>
    </source>
</evidence>
<keyword evidence="1" id="KW-0472">Membrane</keyword>
<accession>A0ABU1WQG5</accession>
<dbReference type="RefSeq" id="WP_310319091.1">
    <property type="nucleotide sequence ID" value="NZ_JAVDWU010000007.1"/>
</dbReference>
<dbReference type="EMBL" id="JAVDWU010000007">
    <property type="protein sequence ID" value="MDR7151538.1"/>
    <property type="molecule type" value="Genomic_DNA"/>
</dbReference>
<evidence type="ECO:0000256" key="1">
    <source>
        <dbReference type="SAM" id="Phobius"/>
    </source>
</evidence>
<comment type="caution">
    <text evidence="2">The sequence shown here is derived from an EMBL/GenBank/DDBJ whole genome shotgun (WGS) entry which is preliminary data.</text>
</comment>
<name>A0ABU1WQG5_9BURK</name>
<evidence type="ECO:0000313" key="3">
    <source>
        <dbReference type="Proteomes" id="UP001265700"/>
    </source>
</evidence>
<keyword evidence="1" id="KW-1133">Transmembrane helix</keyword>
<keyword evidence="3" id="KW-1185">Reference proteome</keyword>
<dbReference type="Proteomes" id="UP001265700">
    <property type="component" value="Unassembled WGS sequence"/>
</dbReference>
<keyword evidence="1" id="KW-0812">Transmembrane</keyword>
<sequence>MSPDNPETLSMEDSHWDETQLEDVFIPSVRVQLGWSDVEAAVERGAIVPAAAHALWATWAAPGAATRLRAEASFAAAALDSRPAELMRFRATGKAPRSWLLQKLYSPYGLVAAALVGGVITILGLLIFS</sequence>
<reference evidence="2 3" key="1">
    <citation type="submission" date="2023-07" db="EMBL/GenBank/DDBJ databases">
        <title>Sorghum-associated microbial communities from plants grown in Nebraska, USA.</title>
        <authorList>
            <person name="Schachtman D."/>
        </authorList>
    </citation>
    <scope>NUCLEOTIDE SEQUENCE [LARGE SCALE GENOMIC DNA]</scope>
    <source>
        <strain evidence="2 3">4249</strain>
    </source>
</reference>
<feature type="transmembrane region" description="Helical" evidence="1">
    <location>
        <begin position="108"/>
        <end position="128"/>
    </location>
</feature>
<protein>
    <submittedName>
        <fullName evidence="2">Uncharacterized protein</fullName>
    </submittedName>
</protein>
<gene>
    <name evidence="2" type="ORF">J2W49_003514</name>
</gene>
<proteinExistence type="predicted"/>